<dbReference type="PANTHER" id="PTHR47163:SF2">
    <property type="entry name" value="SI:DKEY-17M8.2"/>
    <property type="match status" value="1"/>
</dbReference>
<evidence type="ECO:0000313" key="3">
    <source>
        <dbReference type="Proteomes" id="UP000030655"/>
    </source>
</evidence>
<dbReference type="EMBL" id="KK365131">
    <property type="protein sequence ID" value="KCZ82280.1"/>
    <property type="molecule type" value="Genomic_DNA"/>
</dbReference>
<evidence type="ECO:0000259" key="1">
    <source>
        <dbReference type="Pfam" id="PF12762"/>
    </source>
</evidence>
<feature type="domain" description="ISXO2-like transposase" evidence="1">
    <location>
        <begin position="2"/>
        <end position="83"/>
    </location>
</feature>
<protein>
    <recommendedName>
        <fullName evidence="1">ISXO2-like transposase domain-containing protein</fullName>
    </recommendedName>
</protein>
<dbReference type="Proteomes" id="UP000030655">
    <property type="component" value="Unassembled WGS sequence"/>
</dbReference>
<proteinExistence type="predicted"/>
<dbReference type="VEuPathDB" id="MicrosporidiaDB:H312_00303"/>
<gene>
    <name evidence="2" type="ORF">H312_00303</name>
</gene>
<organism evidence="2 3">
    <name type="scientific">Anncaliia algerae PRA339</name>
    <dbReference type="NCBI Taxonomy" id="1288291"/>
    <lineage>
        <taxon>Eukaryota</taxon>
        <taxon>Fungi</taxon>
        <taxon>Fungi incertae sedis</taxon>
        <taxon>Microsporidia</taxon>
        <taxon>Tubulinosematoidea</taxon>
        <taxon>Tubulinosematidae</taxon>
        <taxon>Anncaliia</taxon>
    </lineage>
</organism>
<dbReference type="OrthoDB" id="10295375at2759"/>
<dbReference type="PANTHER" id="PTHR47163">
    <property type="entry name" value="DDE_TNP_IS1595 DOMAIN-CONTAINING PROTEIN"/>
    <property type="match status" value="1"/>
</dbReference>
<dbReference type="Pfam" id="PF12762">
    <property type="entry name" value="DDE_Tnp_IS1595"/>
    <property type="match status" value="1"/>
</dbReference>
<keyword evidence="3" id="KW-1185">Reference proteome</keyword>
<evidence type="ECO:0000313" key="2">
    <source>
        <dbReference type="EMBL" id="KCZ82280.1"/>
    </source>
</evidence>
<reference evidence="3" key="1">
    <citation type="submission" date="2013-02" db="EMBL/GenBank/DDBJ databases">
        <authorList>
            <consortium name="The Broad Institute Genome Sequencing Platform"/>
            <person name="Cuomo C."/>
            <person name="Becnel J."/>
            <person name="Sanscrainte N."/>
            <person name="Walker B."/>
            <person name="Young S.K."/>
            <person name="Zeng Q."/>
            <person name="Gargeya S."/>
            <person name="Fitzgerald M."/>
            <person name="Haas B."/>
            <person name="Abouelleil A."/>
            <person name="Alvarado L."/>
            <person name="Arachchi H.M."/>
            <person name="Berlin A.M."/>
            <person name="Chapman S.B."/>
            <person name="Dewar J."/>
            <person name="Goldberg J."/>
            <person name="Griggs A."/>
            <person name="Gujja S."/>
            <person name="Hansen M."/>
            <person name="Howarth C."/>
            <person name="Imamovic A."/>
            <person name="Larimer J."/>
            <person name="McCowan C."/>
            <person name="Murphy C."/>
            <person name="Neiman D."/>
            <person name="Pearson M."/>
            <person name="Priest M."/>
            <person name="Roberts A."/>
            <person name="Saif S."/>
            <person name="Shea T."/>
            <person name="Sisk P."/>
            <person name="Sykes S."/>
            <person name="Wortman J."/>
            <person name="Nusbaum C."/>
            <person name="Birren B."/>
        </authorList>
    </citation>
    <scope>NUCLEOTIDE SEQUENCE [LARGE SCALE GENOMIC DNA]</scope>
    <source>
        <strain evidence="3">PRA339</strain>
    </source>
</reference>
<sequence length="97" mass="11663">MVYPGSIIYTDEHKSYGSLTLEGFVHRTVCHKHNFVDKLTQVHTQAIDCFNNELEYEIKRRKGVKNNLRENFLNEYIWFFNHRNDTFNSLLRLIKVN</sequence>
<name>A0A059F4Z8_9MICR</name>
<accession>A0A059F4Z8</accession>
<dbReference type="InterPro" id="IPR053164">
    <property type="entry name" value="IS1016-like_transposase"/>
</dbReference>
<dbReference type="AlphaFoldDB" id="A0A059F4Z8"/>
<reference evidence="2 3" key="2">
    <citation type="submission" date="2014-03" db="EMBL/GenBank/DDBJ databases">
        <title>The Genome Sequence of Anncaliia algerae insect isolate PRA339.</title>
        <authorList>
            <consortium name="The Broad Institute Genome Sequencing Platform"/>
            <consortium name="The Broad Institute Genome Sequencing Center for Infectious Disease"/>
            <person name="Cuomo C."/>
            <person name="Becnel J."/>
            <person name="Sanscrainte N."/>
            <person name="Walker B."/>
            <person name="Young S.K."/>
            <person name="Zeng Q."/>
            <person name="Gargeya S."/>
            <person name="Fitzgerald M."/>
            <person name="Haas B."/>
            <person name="Abouelleil A."/>
            <person name="Alvarado L."/>
            <person name="Arachchi H.M."/>
            <person name="Berlin A.M."/>
            <person name="Chapman S.B."/>
            <person name="Dewar J."/>
            <person name="Goldberg J."/>
            <person name="Griggs A."/>
            <person name="Gujja S."/>
            <person name="Hansen M."/>
            <person name="Howarth C."/>
            <person name="Imamovic A."/>
            <person name="Larimer J."/>
            <person name="McCowan C."/>
            <person name="Murphy C."/>
            <person name="Neiman D."/>
            <person name="Pearson M."/>
            <person name="Priest M."/>
            <person name="Roberts A."/>
            <person name="Saif S."/>
            <person name="Shea T."/>
            <person name="Sisk P."/>
            <person name="Sykes S."/>
            <person name="Wortman J."/>
            <person name="Nusbaum C."/>
            <person name="Birren B."/>
        </authorList>
    </citation>
    <scope>NUCLEOTIDE SEQUENCE [LARGE SCALE GENOMIC DNA]</scope>
    <source>
        <strain evidence="2 3">PRA339</strain>
    </source>
</reference>
<dbReference type="InterPro" id="IPR024445">
    <property type="entry name" value="Tnp_ISXO2-like"/>
</dbReference>
<dbReference type="HOGENOM" id="CLU_044348_8_1_1"/>